<evidence type="ECO:0000313" key="10">
    <source>
        <dbReference type="RefSeq" id="XP_020107664.1"/>
    </source>
</evidence>
<feature type="transmembrane region" description="Helical" evidence="8">
    <location>
        <begin position="197"/>
        <end position="215"/>
    </location>
</feature>
<dbReference type="AlphaFoldDB" id="A0A6P5GI91"/>
<evidence type="ECO:0000256" key="6">
    <source>
        <dbReference type="ARBA" id="ARBA00022989"/>
    </source>
</evidence>
<dbReference type="Pfam" id="PF08449">
    <property type="entry name" value="UAA"/>
    <property type="match status" value="1"/>
</dbReference>
<evidence type="ECO:0000256" key="1">
    <source>
        <dbReference type="ARBA" id="ARBA00004141"/>
    </source>
</evidence>
<feature type="transmembrane region" description="Helical" evidence="8">
    <location>
        <begin position="160"/>
        <end position="177"/>
    </location>
</feature>
<dbReference type="GeneID" id="109723648"/>
<dbReference type="GO" id="GO:0046964">
    <property type="term" value="F:3'-phosphoadenosine 5'-phosphosulfate transmembrane transporter activity"/>
    <property type="evidence" value="ECO:0007669"/>
    <property type="project" value="TreeGrafter"/>
</dbReference>
<keyword evidence="5 8" id="KW-0812">Transmembrane</keyword>
<keyword evidence="7 8" id="KW-0472">Membrane</keyword>
<dbReference type="GO" id="GO:0000139">
    <property type="term" value="C:Golgi membrane"/>
    <property type="evidence" value="ECO:0007669"/>
    <property type="project" value="TreeGrafter"/>
</dbReference>
<protein>
    <submittedName>
        <fullName evidence="10 11">UDP-galactose/UDP-glucose transporter 5-like</fullName>
    </submittedName>
</protein>
<evidence type="ECO:0000313" key="11">
    <source>
        <dbReference type="RefSeq" id="XP_020107665.1"/>
    </source>
</evidence>
<dbReference type="RefSeq" id="XP_020107664.1">
    <property type="nucleotide sequence ID" value="XM_020252075.1"/>
</dbReference>
<keyword evidence="4" id="KW-0050">Antiport</keyword>
<evidence type="ECO:0000313" key="9">
    <source>
        <dbReference type="Proteomes" id="UP000515123"/>
    </source>
</evidence>
<name>A0A6P5GI91_ANACO</name>
<keyword evidence="3" id="KW-0813">Transport</keyword>
<keyword evidence="9" id="KW-1185">Reference proteome</keyword>
<accession>A0A6P5GI91</accession>
<comment type="similarity">
    <text evidence="2">Belongs to the nucleotide-sugar transporter family. UDP-galactose:UMP antiporter (TC 2.A.7.11) subfamily.</text>
</comment>
<organism evidence="10">
    <name type="scientific">Ananas comosus</name>
    <name type="common">Pineapple</name>
    <name type="synonym">Ananas ananas</name>
    <dbReference type="NCBI Taxonomy" id="4615"/>
    <lineage>
        <taxon>Eukaryota</taxon>
        <taxon>Viridiplantae</taxon>
        <taxon>Streptophyta</taxon>
        <taxon>Embryophyta</taxon>
        <taxon>Tracheophyta</taxon>
        <taxon>Spermatophyta</taxon>
        <taxon>Magnoliopsida</taxon>
        <taxon>Liliopsida</taxon>
        <taxon>Poales</taxon>
        <taxon>Bromeliaceae</taxon>
        <taxon>Bromelioideae</taxon>
        <taxon>Ananas</taxon>
    </lineage>
</organism>
<dbReference type="OrthoDB" id="1601at2759"/>
<dbReference type="PANTHER" id="PTHR10778">
    <property type="entry name" value="SOLUTE CARRIER FAMILY 35 MEMBER B"/>
    <property type="match status" value="1"/>
</dbReference>
<dbReference type="InterPro" id="IPR037185">
    <property type="entry name" value="EmrE-like"/>
</dbReference>
<dbReference type="GO" id="GO:0005789">
    <property type="term" value="C:endoplasmic reticulum membrane"/>
    <property type="evidence" value="ECO:0007669"/>
    <property type="project" value="TreeGrafter"/>
</dbReference>
<evidence type="ECO:0000256" key="2">
    <source>
        <dbReference type="ARBA" id="ARBA00008349"/>
    </source>
</evidence>
<evidence type="ECO:0000256" key="4">
    <source>
        <dbReference type="ARBA" id="ARBA00022449"/>
    </source>
</evidence>
<evidence type="ECO:0000256" key="7">
    <source>
        <dbReference type="ARBA" id="ARBA00023136"/>
    </source>
</evidence>
<reference evidence="10 11" key="2">
    <citation type="submission" date="2025-04" db="UniProtKB">
        <authorList>
            <consortium name="RefSeq"/>
        </authorList>
    </citation>
    <scope>IDENTIFICATION</scope>
    <source>
        <tissue evidence="10 11">Leaf</tissue>
    </source>
</reference>
<feature type="transmembrane region" description="Helical" evidence="8">
    <location>
        <begin position="5"/>
        <end position="21"/>
    </location>
</feature>
<dbReference type="PANTHER" id="PTHR10778:SF13">
    <property type="entry name" value="ADENOSINE 3'-PHOSPHO 5'-PHOSPHOSULFATE TRANSPORTER 1"/>
    <property type="match status" value="1"/>
</dbReference>
<feature type="transmembrane region" description="Helical" evidence="8">
    <location>
        <begin position="235"/>
        <end position="253"/>
    </location>
</feature>
<dbReference type="InterPro" id="IPR013657">
    <property type="entry name" value="SCL35B1-4/HUT1"/>
</dbReference>
<reference evidence="9" key="1">
    <citation type="journal article" date="2015" name="Nat. Genet.">
        <title>The pineapple genome and the evolution of CAM photosynthesis.</title>
        <authorList>
            <person name="Ming R."/>
            <person name="VanBuren R."/>
            <person name="Wai C.M."/>
            <person name="Tang H."/>
            <person name="Schatz M.C."/>
            <person name="Bowers J.E."/>
            <person name="Lyons E."/>
            <person name="Wang M.L."/>
            <person name="Chen J."/>
            <person name="Biggers E."/>
            <person name="Zhang J."/>
            <person name="Huang L."/>
            <person name="Zhang L."/>
            <person name="Miao W."/>
            <person name="Zhang J."/>
            <person name="Ye Z."/>
            <person name="Miao C."/>
            <person name="Lin Z."/>
            <person name="Wang H."/>
            <person name="Zhou H."/>
            <person name="Yim W.C."/>
            <person name="Priest H.D."/>
            <person name="Zheng C."/>
            <person name="Woodhouse M."/>
            <person name="Edger P.P."/>
            <person name="Guyot R."/>
            <person name="Guo H.B."/>
            <person name="Guo H."/>
            <person name="Zheng G."/>
            <person name="Singh R."/>
            <person name="Sharma A."/>
            <person name="Min X."/>
            <person name="Zheng Y."/>
            <person name="Lee H."/>
            <person name="Gurtowski J."/>
            <person name="Sedlazeck F.J."/>
            <person name="Harkess A."/>
            <person name="McKain M.R."/>
            <person name="Liao Z."/>
            <person name="Fang J."/>
            <person name="Liu J."/>
            <person name="Zhang X."/>
            <person name="Zhang Q."/>
            <person name="Hu W."/>
            <person name="Qin Y."/>
            <person name="Wang K."/>
            <person name="Chen L.Y."/>
            <person name="Shirley N."/>
            <person name="Lin Y.R."/>
            <person name="Liu L.Y."/>
            <person name="Hernandez A.G."/>
            <person name="Wright C.L."/>
            <person name="Bulone V."/>
            <person name="Tuskan G.A."/>
            <person name="Heath K."/>
            <person name="Zee F."/>
            <person name="Moore P.H."/>
            <person name="Sunkar R."/>
            <person name="Leebens-Mack J.H."/>
            <person name="Mockler T."/>
            <person name="Bennetzen J.L."/>
            <person name="Freeling M."/>
            <person name="Sankoff D."/>
            <person name="Paterson A.H."/>
            <person name="Zhu X."/>
            <person name="Yang X."/>
            <person name="Smith J.A."/>
            <person name="Cushman J.C."/>
            <person name="Paull R.E."/>
            <person name="Yu Q."/>
        </authorList>
    </citation>
    <scope>NUCLEOTIDE SEQUENCE [LARGE SCALE GENOMIC DNA]</scope>
    <source>
        <strain evidence="9">cv. F153</strain>
    </source>
</reference>
<dbReference type="Proteomes" id="UP000515123">
    <property type="component" value="Linkage group 18"/>
</dbReference>
<keyword evidence="6 8" id="KW-1133">Transmembrane helix</keyword>
<evidence type="ECO:0000256" key="8">
    <source>
        <dbReference type="SAM" id="Phobius"/>
    </source>
</evidence>
<evidence type="ECO:0000256" key="3">
    <source>
        <dbReference type="ARBA" id="ARBA00022448"/>
    </source>
</evidence>
<dbReference type="RefSeq" id="XP_020107665.1">
    <property type="nucleotide sequence ID" value="XM_020252076.1"/>
</dbReference>
<dbReference type="GO" id="GO:0015297">
    <property type="term" value="F:antiporter activity"/>
    <property type="evidence" value="ECO:0007669"/>
    <property type="project" value="UniProtKB-KW"/>
</dbReference>
<evidence type="ECO:0000256" key="5">
    <source>
        <dbReference type="ARBA" id="ARBA00022692"/>
    </source>
</evidence>
<feature type="transmembrane region" description="Helical" evidence="8">
    <location>
        <begin position="288"/>
        <end position="305"/>
    </location>
</feature>
<comment type="subcellular location">
    <subcellularLocation>
        <location evidence="1">Membrane</location>
        <topology evidence="1">Multi-pass membrane protein</topology>
    </subcellularLocation>
</comment>
<sequence>MLKCAFAVIGIMSTLVIYGVLQEKIMRVPYGPNKEYFRYSLFLVFCNRITTSTVSAGVLLASKKSLDPVAPIYKYCLISISNILTTTCQYEALKYVSFPVQTLAKCAKMIPVMVWGTVIMQKRYNGKDYLFAVLVTAGCSLFILYPASEDVSPYNKGRESTVWGVLLMLGYLGFDGFTSTFQDKLFKGYDMEIHNQIFYTTICSCLLSLSGLILQNHLLPAVDFMFRHRDCFFDVALLSTVATASQFFISYTIRTFGALTFATIMTTRQLVSIMLSCVWFAHPFSWEQWIGSAIVFGALYTKSFLRNKPQKPTPSHGLDANTANDRL</sequence>
<gene>
    <name evidence="10 11" type="primary">LOC109723648</name>
</gene>
<proteinExistence type="inferred from homology"/>
<dbReference type="SUPFAM" id="SSF103481">
    <property type="entry name" value="Multidrug resistance efflux transporter EmrE"/>
    <property type="match status" value="1"/>
</dbReference>
<feature type="transmembrane region" description="Helical" evidence="8">
    <location>
        <begin position="129"/>
        <end position="148"/>
    </location>
</feature>